<dbReference type="PANTHER" id="PTHR43475">
    <property type="entry name" value="METHYLTHIORIBOSE-1-PHOSPHATE ISOMERASE"/>
    <property type="match status" value="1"/>
</dbReference>
<dbReference type="InterPro" id="IPR011559">
    <property type="entry name" value="Initiation_fac_2B_a/b/d"/>
</dbReference>
<dbReference type="InterPro" id="IPR042529">
    <property type="entry name" value="IF_2B-like_C"/>
</dbReference>
<proteinExistence type="inferred from homology"/>
<dbReference type="NCBIfam" id="TIGR00524">
    <property type="entry name" value="eIF-2B_rel"/>
    <property type="match status" value="1"/>
</dbReference>
<dbReference type="RefSeq" id="WP_284151685.1">
    <property type="nucleotide sequence ID" value="NZ_AP025516.1"/>
</dbReference>
<feature type="binding site" evidence="3">
    <location>
        <begin position="49"/>
        <end position="51"/>
    </location>
    <ligand>
        <name>substrate</name>
    </ligand>
</feature>
<dbReference type="NCBIfam" id="NF004326">
    <property type="entry name" value="PRK05720.1"/>
    <property type="match status" value="1"/>
</dbReference>
<sequence length="345" mass="37436">MTPLTSGCLRYDGSSLFILDQSLLPHQEVWQCCDDVPTLIELMRRLAIRGAPAIGVAAALLLAVCAERGRAPHQLRADALRLRDARPTAYNLMGSIDRLLPLMTAADYPRSLVQEAVSIHREDVESCARMALSGARLLGDSEKILTICNTGSLATAGEGTAFGVIARAQREGKRPFVWVAETRPLLQGGRLTAWECLQAGIEHRIICDSAAPALMRQGMVQRVLVGSDRIAANGDFANKIGTYALAVAARYHRIPFYVVAPVTTVDPGCPNGEAIPIEQRDAQEIRGVSGAFGCCRWAPERSEVANPAFDITPAGLVTAWILDSGLYLPEDIGPQSWWQRKRGQP</sequence>
<dbReference type="Proteomes" id="UP000830055">
    <property type="component" value="Chromosome"/>
</dbReference>
<evidence type="ECO:0000313" key="5">
    <source>
        <dbReference type="Proteomes" id="UP000830055"/>
    </source>
</evidence>
<comment type="similarity">
    <text evidence="3">Belongs to the EIF-2B alpha/beta/delta subunits family. MtnA subfamily.</text>
</comment>
<dbReference type="InterPro" id="IPR037171">
    <property type="entry name" value="NagB/RpiA_transferase-like"/>
</dbReference>
<keyword evidence="1 3" id="KW-0028">Amino-acid biosynthesis</keyword>
<evidence type="ECO:0000256" key="3">
    <source>
        <dbReference type="HAMAP-Rule" id="MF_01678"/>
    </source>
</evidence>
<dbReference type="Gene3D" id="1.20.120.420">
    <property type="entry name" value="translation initiation factor eif-2b, domain 1"/>
    <property type="match status" value="1"/>
</dbReference>
<organism evidence="4 5">
    <name type="scientific">Desulfofustis limnaeus</name>
    <dbReference type="NCBI Taxonomy" id="2740163"/>
    <lineage>
        <taxon>Bacteria</taxon>
        <taxon>Pseudomonadati</taxon>
        <taxon>Thermodesulfobacteriota</taxon>
        <taxon>Desulfobulbia</taxon>
        <taxon>Desulfobulbales</taxon>
        <taxon>Desulfocapsaceae</taxon>
        <taxon>Desulfofustis</taxon>
    </lineage>
</organism>
<feature type="site" description="Transition state stabilizer" evidence="3">
    <location>
        <position position="148"/>
    </location>
</feature>
<dbReference type="PANTHER" id="PTHR43475:SF1">
    <property type="entry name" value="METHYLTHIORIBOSE-1-PHOSPHATE ISOMERASE"/>
    <property type="match status" value="1"/>
</dbReference>
<feature type="binding site" evidence="3">
    <location>
        <begin position="238"/>
        <end position="239"/>
    </location>
    <ligand>
        <name>substrate</name>
    </ligand>
</feature>
<dbReference type="InterPro" id="IPR005251">
    <property type="entry name" value="IF-M1Pi"/>
</dbReference>
<dbReference type="EC" id="5.3.1.23" evidence="3"/>
<gene>
    <name evidence="4" type="primary">mtnA_1</name>
    <name evidence="3" type="synonym">mtnA</name>
    <name evidence="4" type="ORF">DPPLL_26730</name>
</gene>
<feature type="binding site" evidence="3">
    <location>
        <position position="187"/>
    </location>
    <ligand>
        <name>substrate</name>
    </ligand>
</feature>
<dbReference type="InterPro" id="IPR027363">
    <property type="entry name" value="M1Pi_N"/>
</dbReference>
<reference evidence="4 5" key="1">
    <citation type="submission" date="2022-01" db="EMBL/GenBank/DDBJ databases">
        <title>Desulfofustis limnae sp. nov., a novel mesophilic sulfate-reducing bacterium isolated from marsh soil.</title>
        <authorList>
            <person name="Watanabe M."/>
            <person name="Takahashi A."/>
            <person name="Kojima H."/>
            <person name="Fukui M."/>
        </authorList>
    </citation>
    <scope>NUCLEOTIDE SEQUENCE [LARGE SCALE GENOMIC DNA]</scope>
    <source>
        <strain evidence="4 5">PPLL</strain>
    </source>
</reference>
<feature type="active site" description="Proton donor" evidence="3">
    <location>
        <position position="228"/>
    </location>
</feature>
<evidence type="ECO:0000313" key="4">
    <source>
        <dbReference type="EMBL" id="BDD88308.1"/>
    </source>
</evidence>
<evidence type="ECO:0000256" key="1">
    <source>
        <dbReference type="ARBA" id="ARBA00022605"/>
    </source>
</evidence>
<dbReference type="InterPro" id="IPR000649">
    <property type="entry name" value="IF-2B-related"/>
</dbReference>
<accession>A0ABM7WBE2</accession>
<dbReference type="EMBL" id="AP025516">
    <property type="protein sequence ID" value="BDD88308.1"/>
    <property type="molecule type" value="Genomic_DNA"/>
</dbReference>
<comment type="function">
    <text evidence="3">Catalyzes the interconversion of methylthioribose-1-phosphate (MTR-1-P) into methylthioribulose-1-phosphate (MTRu-1-P).</text>
</comment>
<evidence type="ECO:0000256" key="2">
    <source>
        <dbReference type="ARBA" id="ARBA00023235"/>
    </source>
</evidence>
<feature type="binding site" evidence="3">
    <location>
        <position position="86"/>
    </location>
    <ligand>
        <name>substrate</name>
    </ligand>
</feature>
<dbReference type="Gene3D" id="3.40.50.10470">
    <property type="entry name" value="Translation initiation factor eif-2b, domain 2"/>
    <property type="match status" value="1"/>
</dbReference>
<protein>
    <recommendedName>
        <fullName evidence="3">Methylthioribose-1-phosphate isomerase</fullName>
        <shortName evidence="3">M1Pi</shortName>
        <shortName evidence="3">MTR-1-P isomerase</shortName>
        <ecNumber evidence="3">5.3.1.23</ecNumber>
    </recommendedName>
    <alternativeName>
        <fullName evidence="3">S-methyl-5-thioribose-1-phosphate isomerase</fullName>
    </alternativeName>
</protein>
<dbReference type="HAMAP" id="MF_01678">
    <property type="entry name" value="Salvage_MtnA"/>
    <property type="match status" value="1"/>
</dbReference>
<dbReference type="GO" id="GO:0016853">
    <property type="term" value="F:isomerase activity"/>
    <property type="evidence" value="ECO:0007669"/>
    <property type="project" value="UniProtKB-KW"/>
</dbReference>
<comment type="pathway">
    <text evidence="3">Amino-acid biosynthesis; L-methionine biosynthesis via salvage pathway; L-methionine from S-methyl-5-thio-alpha-D-ribose 1-phosphate: step 1/6.</text>
</comment>
<dbReference type="NCBIfam" id="TIGR00512">
    <property type="entry name" value="salvage_mtnA"/>
    <property type="match status" value="1"/>
</dbReference>
<comment type="catalytic activity">
    <reaction evidence="3">
        <text>5-(methylsulfanyl)-alpha-D-ribose 1-phosphate = 5-(methylsulfanyl)-D-ribulose 1-phosphate</text>
        <dbReference type="Rhea" id="RHEA:19989"/>
        <dbReference type="ChEBI" id="CHEBI:58533"/>
        <dbReference type="ChEBI" id="CHEBI:58548"/>
        <dbReference type="EC" id="5.3.1.23"/>
    </reaction>
</comment>
<name>A0ABM7WBE2_9BACT</name>
<dbReference type="SUPFAM" id="SSF100950">
    <property type="entry name" value="NagB/RpiA/CoA transferase-like"/>
    <property type="match status" value="1"/>
</dbReference>
<keyword evidence="5" id="KW-1185">Reference proteome</keyword>
<keyword evidence="3" id="KW-0486">Methionine biosynthesis</keyword>
<dbReference type="Pfam" id="PF01008">
    <property type="entry name" value="IF-2B"/>
    <property type="match status" value="1"/>
</dbReference>
<keyword evidence="2 3" id="KW-0413">Isomerase</keyword>